<protein>
    <submittedName>
        <fullName evidence="3">DUF5016 domain-containing protein</fullName>
    </submittedName>
</protein>
<organism evidence="3 4">
    <name type="scientific">Dysgonomonas mossii</name>
    <dbReference type="NCBI Taxonomy" id="163665"/>
    <lineage>
        <taxon>Bacteria</taxon>
        <taxon>Pseudomonadati</taxon>
        <taxon>Bacteroidota</taxon>
        <taxon>Bacteroidia</taxon>
        <taxon>Bacteroidales</taxon>
        <taxon>Dysgonomonadaceae</taxon>
        <taxon>Dysgonomonas</taxon>
    </lineage>
</organism>
<comment type="caution">
    <text evidence="3">The sequence shown here is derived from an EMBL/GenBank/DDBJ whole genome shotgun (WGS) entry which is preliminary data.</text>
</comment>
<evidence type="ECO:0000259" key="2">
    <source>
        <dbReference type="Pfam" id="PF16408"/>
    </source>
</evidence>
<evidence type="ECO:0000313" key="3">
    <source>
        <dbReference type="EMBL" id="TFU89155.1"/>
    </source>
</evidence>
<evidence type="ECO:0000313" key="4">
    <source>
        <dbReference type="Proteomes" id="UP000298285"/>
    </source>
</evidence>
<name>A0A4Y9IN75_9BACT</name>
<dbReference type="Gene3D" id="2.60.40.3620">
    <property type="match status" value="1"/>
</dbReference>
<dbReference type="AlphaFoldDB" id="A0A4Y9IN75"/>
<dbReference type="InterPro" id="IPR032184">
    <property type="entry name" value="DUF5016"/>
</dbReference>
<dbReference type="Proteomes" id="UP000298285">
    <property type="component" value="Unassembled WGS sequence"/>
</dbReference>
<gene>
    <name evidence="3" type="ORF">E4T88_10720</name>
</gene>
<reference evidence="3 4" key="1">
    <citation type="submission" date="2019-03" db="EMBL/GenBank/DDBJ databases">
        <title>Diversity of the mouse oral microbiome.</title>
        <authorList>
            <person name="Joseph S."/>
            <person name="Aduse-Opoku J."/>
            <person name="Curtis M."/>
            <person name="Wade W."/>
            <person name="Hashim A."/>
        </authorList>
    </citation>
    <scope>NUCLEOTIDE SEQUENCE [LARGE SCALE GENOMIC DNA]</scope>
    <source>
        <strain evidence="3 4">P11</strain>
    </source>
</reference>
<evidence type="ECO:0000256" key="1">
    <source>
        <dbReference type="SAM" id="SignalP"/>
    </source>
</evidence>
<dbReference type="PROSITE" id="PS51257">
    <property type="entry name" value="PROKAR_LIPOPROTEIN"/>
    <property type="match status" value="1"/>
</dbReference>
<proteinExistence type="predicted"/>
<feature type="chain" id="PRO_5021434312" evidence="1">
    <location>
        <begin position="24"/>
        <end position="459"/>
    </location>
</feature>
<dbReference type="OrthoDB" id="994479at2"/>
<feature type="domain" description="DUF5016" evidence="2">
    <location>
        <begin position="6"/>
        <end position="114"/>
    </location>
</feature>
<feature type="signal peptide" evidence="1">
    <location>
        <begin position="1"/>
        <end position="23"/>
    </location>
</feature>
<keyword evidence="1" id="KW-0732">Signal</keyword>
<accession>A0A4Y9IN75</accession>
<sequence length="459" mass="50495">MQKNMKSIYKAIMCGLCSCILLASCEEEDTRKVFPHSTPVIESAAINPSTFSYGDSVTITAKVSDPTTPLSTLEMKMIVNDVLVAQQSIRTAGNSTEVSSKFKVAYTSELPEDASVEVLLTLTNVEGDQTTGTITGVKGKRTYYSKLYLVLDNGQVITLTPEALKSDKYKSSELKLKANSIRYRIAEKITTDNQIDFSGHVWGSKSGAVQLVDETGDYITTANTSIDYITNIVFDNYKFTTSLAGDKYNPNDLVIDNFGDVTASGEAFKKLSRTFEKDQEINLFADLASTDIVYDLNYFVRTAEDKIKFIGDTGSYDLYYSETRKVAIIDPSVREYPNVLLAAGEGLGYPSKVKPGAHTTWDFNAPLQAIVFRKVAADTYQAVVYFDASKANFKPFENRSWANEKKSTNFTMPSILAKDTDLGKTDGNWYAAEGAVSGNYKITINLATKVVTAESVTLP</sequence>
<dbReference type="Pfam" id="PF16408">
    <property type="entry name" value="DUF5016"/>
    <property type="match status" value="1"/>
</dbReference>
<dbReference type="EMBL" id="SPPK01000003">
    <property type="protein sequence ID" value="TFU89155.1"/>
    <property type="molecule type" value="Genomic_DNA"/>
</dbReference>